<proteinExistence type="predicted"/>
<organism evidence="1 2">
    <name type="scientific">Manduca sexta</name>
    <name type="common">Tobacco hawkmoth</name>
    <name type="synonym">Tobacco hornworm</name>
    <dbReference type="NCBI Taxonomy" id="7130"/>
    <lineage>
        <taxon>Eukaryota</taxon>
        <taxon>Metazoa</taxon>
        <taxon>Ecdysozoa</taxon>
        <taxon>Arthropoda</taxon>
        <taxon>Hexapoda</taxon>
        <taxon>Insecta</taxon>
        <taxon>Pterygota</taxon>
        <taxon>Neoptera</taxon>
        <taxon>Endopterygota</taxon>
        <taxon>Lepidoptera</taxon>
        <taxon>Glossata</taxon>
        <taxon>Ditrysia</taxon>
        <taxon>Bombycoidea</taxon>
        <taxon>Sphingidae</taxon>
        <taxon>Sphinginae</taxon>
        <taxon>Sphingini</taxon>
        <taxon>Manduca</taxon>
    </lineage>
</organism>
<evidence type="ECO:0000313" key="2">
    <source>
        <dbReference type="Proteomes" id="UP000791440"/>
    </source>
</evidence>
<reference evidence="1" key="1">
    <citation type="journal article" date="2016" name="Insect Biochem. Mol. Biol.">
        <title>Multifaceted biological insights from a draft genome sequence of the tobacco hornworm moth, Manduca sexta.</title>
        <authorList>
            <person name="Kanost M.R."/>
            <person name="Arrese E.L."/>
            <person name="Cao X."/>
            <person name="Chen Y.R."/>
            <person name="Chellapilla S."/>
            <person name="Goldsmith M.R."/>
            <person name="Grosse-Wilde E."/>
            <person name="Heckel D.G."/>
            <person name="Herndon N."/>
            <person name="Jiang H."/>
            <person name="Papanicolaou A."/>
            <person name="Qu J."/>
            <person name="Soulages J.L."/>
            <person name="Vogel H."/>
            <person name="Walters J."/>
            <person name="Waterhouse R.M."/>
            <person name="Ahn S.J."/>
            <person name="Almeida F.C."/>
            <person name="An C."/>
            <person name="Aqrawi P."/>
            <person name="Bretschneider A."/>
            <person name="Bryant W.B."/>
            <person name="Bucks S."/>
            <person name="Chao H."/>
            <person name="Chevignon G."/>
            <person name="Christen J.M."/>
            <person name="Clarke D.F."/>
            <person name="Dittmer N.T."/>
            <person name="Ferguson L.C.F."/>
            <person name="Garavelou S."/>
            <person name="Gordon K.H.J."/>
            <person name="Gunaratna R.T."/>
            <person name="Han Y."/>
            <person name="Hauser F."/>
            <person name="He Y."/>
            <person name="Heidel-Fischer H."/>
            <person name="Hirsh A."/>
            <person name="Hu Y."/>
            <person name="Jiang H."/>
            <person name="Kalra D."/>
            <person name="Klinner C."/>
            <person name="Konig C."/>
            <person name="Kovar C."/>
            <person name="Kroll A.R."/>
            <person name="Kuwar S.S."/>
            <person name="Lee S.L."/>
            <person name="Lehman R."/>
            <person name="Li K."/>
            <person name="Li Z."/>
            <person name="Liang H."/>
            <person name="Lovelace S."/>
            <person name="Lu Z."/>
            <person name="Mansfield J.H."/>
            <person name="McCulloch K.J."/>
            <person name="Mathew T."/>
            <person name="Morton B."/>
            <person name="Muzny D.M."/>
            <person name="Neunemann D."/>
            <person name="Ongeri F."/>
            <person name="Pauchet Y."/>
            <person name="Pu L.L."/>
            <person name="Pyrousis I."/>
            <person name="Rao X.J."/>
            <person name="Redding A."/>
            <person name="Roesel C."/>
            <person name="Sanchez-Gracia A."/>
            <person name="Schaack S."/>
            <person name="Shukla A."/>
            <person name="Tetreau G."/>
            <person name="Wang Y."/>
            <person name="Xiong G.H."/>
            <person name="Traut W."/>
            <person name="Walsh T.K."/>
            <person name="Worley K.C."/>
            <person name="Wu D."/>
            <person name="Wu W."/>
            <person name="Wu Y.Q."/>
            <person name="Zhang X."/>
            <person name="Zou Z."/>
            <person name="Zucker H."/>
            <person name="Briscoe A.D."/>
            <person name="Burmester T."/>
            <person name="Clem R.J."/>
            <person name="Feyereisen R."/>
            <person name="Grimmelikhuijzen C.J.P."/>
            <person name="Hamodrakas S.J."/>
            <person name="Hansson B.S."/>
            <person name="Huguet E."/>
            <person name="Jermiin L.S."/>
            <person name="Lan Q."/>
            <person name="Lehman H.K."/>
            <person name="Lorenzen M."/>
            <person name="Merzendorfer H."/>
            <person name="Michalopoulos I."/>
            <person name="Morton D.B."/>
            <person name="Muthukrishnan S."/>
            <person name="Oakeshott J.G."/>
            <person name="Palmer W."/>
            <person name="Park Y."/>
            <person name="Passarelli A.L."/>
            <person name="Rozas J."/>
            <person name="Schwartz L.M."/>
            <person name="Smith W."/>
            <person name="Southgate A."/>
            <person name="Vilcinskas A."/>
            <person name="Vogt R."/>
            <person name="Wang P."/>
            <person name="Werren J."/>
            <person name="Yu X.Q."/>
            <person name="Zhou J.J."/>
            <person name="Brown S.J."/>
            <person name="Scherer S.E."/>
            <person name="Richards S."/>
            <person name="Blissard G.W."/>
        </authorList>
    </citation>
    <scope>NUCLEOTIDE SEQUENCE</scope>
</reference>
<keyword evidence="2" id="KW-1185">Reference proteome</keyword>
<reference evidence="1" key="2">
    <citation type="submission" date="2020-12" db="EMBL/GenBank/DDBJ databases">
        <authorList>
            <person name="Kanost M."/>
        </authorList>
    </citation>
    <scope>NUCLEOTIDE SEQUENCE</scope>
</reference>
<comment type="caution">
    <text evidence="1">The sequence shown here is derived from an EMBL/GenBank/DDBJ whole genome shotgun (WGS) entry which is preliminary data.</text>
</comment>
<evidence type="ECO:0000313" key="1">
    <source>
        <dbReference type="EMBL" id="KAG6451374.1"/>
    </source>
</evidence>
<sequence length="101" mass="11467">MFIDFYFVHFTTQTHFITHLSPKKYAEAQPGHQLFAKCAPSHDVIGGEPIAILGLNSRLRADTEQKNKISLCPTRALNPGPQSAIVPCMHYNSRRVEYKIR</sequence>
<dbReference type="AlphaFoldDB" id="A0A921Z6C9"/>
<gene>
    <name evidence="1" type="ORF">O3G_MSEX007128</name>
</gene>
<accession>A0A921Z6C9</accession>
<dbReference type="EMBL" id="JH668406">
    <property type="protein sequence ID" value="KAG6451374.1"/>
    <property type="molecule type" value="Genomic_DNA"/>
</dbReference>
<protein>
    <submittedName>
        <fullName evidence="1">Uncharacterized protein</fullName>
    </submittedName>
</protein>
<name>A0A921Z6C9_MANSE</name>
<dbReference type="Proteomes" id="UP000791440">
    <property type="component" value="Unassembled WGS sequence"/>
</dbReference>